<dbReference type="Gene3D" id="3.30.450.40">
    <property type="match status" value="1"/>
</dbReference>
<keyword evidence="8" id="KW-0902">Two-component regulatory system</keyword>
<evidence type="ECO:0000259" key="11">
    <source>
        <dbReference type="PROSITE" id="PS50112"/>
    </source>
</evidence>
<feature type="transmembrane region" description="Helical" evidence="9">
    <location>
        <begin position="238"/>
        <end position="260"/>
    </location>
</feature>
<keyword evidence="9" id="KW-1133">Transmembrane helix</keyword>
<feature type="transmembrane region" description="Helical" evidence="9">
    <location>
        <begin position="104"/>
        <end position="124"/>
    </location>
</feature>
<dbReference type="InterPro" id="IPR029016">
    <property type="entry name" value="GAF-like_dom_sf"/>
</dbReference>
<dbReference type="CDD" id="cd00082">
    <property type="entry name" value="HisKA"/>
    <property type="match status" value="1"/>
</dbReference>
<evidence type="ECO:0000256" key="5">
    <source>
        <dbReference type="ARBA" id="ARBA00022741"/>
    </source>
</evidence>
<dbReference type="GO" id="GO:0006355">
    <property type="term" value="P:regulation of DNA-templated transcription"/>
    <property type="evidence" value="ECO:0007669"/>
    <property type="project" value="InterPro"/>
</dbReference>
<feature type="transmembrane region" description="Helical" evidence="9">
    <location>
        <begin position="72"/>
        <end position="92"/>
    </location>
</feature>
<dbReference type="Gene3D" id="1.10.287.130">
    <property type="match status" value="1"/>
</dbReference>
<organism evidence="13 14">
    <name type="scientific">candidate division WOR-1 bacterium RIFOXYB2_FULL_37_13</name>
    <dbReference type="NCBI Taxonomy" id="1802579"/>
    <lineage>
        <taxon>Bacteria</taxon>
        <taxon>Bacillati</taxon>
        <taxon>Saganbacteria</taxon>
    </lineage>
</organism>
<sequence length="1099" mass="124922">MFDYLINLQSIFLLLAFFLNLALSLVIYFKNRKDEVNRSFSAMLFGIAFWTGSLFAFLLVKDLNWILFIRRITPIGSSLLVGYFLYFSFLFPDKHNPLPRLQRYLMLVPGYVFSFFSISTSFMIKKIFIIDLHYPFLGMPEFGFLYKLYAIYFVAYFILAISVLIYKYKNGSGKERVQLWYVLFGTAFAGGGGILLSLLLPILGIPYFFTVGPIFSLLLAGFIYYAIVRHKLLGVDVFLSRGFYALIGLMVAAGSILVVISGNMAFLPVFFLILIQIILGFIVLFKDARNEINISFAFFTFNFSILSYFAYMVTKAELSGVIFYNKYIFVVAALALSFFMYFSFVFPAPKKNFNIIKKILIFIFPAILFFLALFDLIIKDVVLDKGVVILVFGQAYPLFVVFALFYMIASLHNFITGHKNAKSIEKKQSRYMFLGMGLTFIFLIIAKLILLRLGYDYFIVFGLYSVLFFMAFTSYAIYSIIKHRLIGVEIIIQKGIIYSIVSSLIMGIYAFIILMSEQFFKSFLGYTSIIISTFIALGFAIVFQPLVRYLHVLTNKFFLHGKYDYQKKLRLVSQKITTQIRMEDMAKLMATTFIDEVKVEQAALLFLDKEKQRFCTIPLKIKDKYKEYREMEINLHSPVPDWLLASKDALLLDELQDEISKQKKYYYEEGQMKLKSLLTVKEELDKFGGTLWVPVLLKNDLVGIIFLGEKKSGDNYTAEDIELLTVLAGQIAIALENTAIYEEVLSIKNYIQDILDAMTSGVLTVDIFGRIITFNPMAEKITKLSAEEIIGRNYKEVFSSKSAIYQTIEATFHNKYFVDFETSLVSSEKNLIPVSLSNTLLRDSQGKKTGVLLVMADLMELKVLRDKARQADKVTAFGTMAAGMAHEIKNPLSSMKVLAQLLPTKYDETEFKNKIIEIMPREINRIDRIVESLLGFARATSPKFIAINLNQLIAQSVEHFNHQAESAKVKIIPNYGQIPQIEADPDQLMQIFVNLILNAIQSMASGGELKISTSQGRKIENILENVKVEMEDTGHGISADGLNKLFDPFFTTKYAGTGLGLTIAHSIVDSHGGTIEVQSVLGKGSIFTIYLPVKQAFKQ</sequence>
<feature type="domain" description="Histidine kinase" evidence="10">
    <location>
        <begin position="883"/>
        <end position="1095"/>
    </location>
</feature>
<dbReference type="SUPFAM" id="SSF47384">
    <property type="entry name" value="Homodimeric domain of signal transducing histidine kinase"/>
    <property type="match status" value="1"/>
</dbReference>
<dbReference type="EMBL" id="MEUB01000013">
    <property type="protein sequence ID" value="OGC24006.1"/>
    <property type="molecule type" value="Genomic_DNA"/>
</dbReference>
<feature type="domain" description="PAC" evidence="12">
    <location>
        <begin position="818"/>
        <end position="870"/>
    </location>
</feature>
<accession>A0A1F4SU82</accession>
<feature type="transmembrane region" description="Helical" evidence="9">
    <location>
        <begin position="390"/>
        <end position="411"/>
    </location>
</feature>
<keyword evidence="3" id="KW-0597">Phosphoprotein</keyword>
<dbReference type="InterPro" id="IPR003018">
    <property type="entry name" value="GAF"/>
</dbReference>
<evidence type="ECO:0000259" key="12">
    <source>
        <dbReference type="PROSITE" id="PS50113"/>
    </source>
</evidence>
<dbReference type="GO" id="GO:0000155">
    <property type="term" value="F:phosphorelay sensor kinase activity"/>
    <property type="evidence" value="ECO:0007669"/>
    <property type="project" value="InterPro"/>
</dbReference>
<feature type="transmembrane region" description="Helical" evidence="9">
    <location>
        <begin position="178"/>
        <end position="199"/>
    </location>
</feature>
<feature type="transmembrane region" description="Helical" evidence="9">
    <location>
        <begin position="266"/>
        <end position="285"/>
    </location>
</feature>
<evidence type="ECO:0000313" key="13">
    <source>
        <dbReference type="EMBL" id="OGC24006.1"/>
    </source>
</evidence>
<evidence type="ECO:0000256" key="7">
    <source>
        <dbReference type="ARBA" id="ARBA00022840"/>
    </source>
</evidence>
<dbReference type="SMART" id="SM00387">
    <property type="entry name" value="HATPase_c"/>
    <property type="match status" value="1"/>
</dbReference>
<feature type="transmembrane region" description="Helical" evidence="9">
    <location>
        <begin position="359"/>
        <end position="378"/>
    </location>
</feature>
<dbReference type="STRING" id="1802579.A2310_05630"/>
<proteinExistence type="predicted"/>
<gene>
    <name evidence="13" type="ORF">A2310_05630</name>
</gene>
<dbReference type="PANTHER" id="PTHR43065:SF10">
    <property type="entry name" value="PEROXIDE STRESS-ACTIVATED HISTIDINE KINASE MAK3"/>
    <property type="match status" value="1"/>
</dbReference>
<feature type="transmembrane region" description="Helical" evidence="9">
    <location>
        <begin position="431"/>
        <end position="451"/>
    </location>
</feature>
<dbReference type="GO" id="GO:0005524">
    <property type="term" value="F:ATP binding"/>
    <property type="evidence" value="ECO:0007669"/>
    <property type="project" value="UniProtKB-KW"/>
</dbReference>
<dbReference type="InterPro" id="IPR004358">
    <property type="entry name" value="Sig_transdc_His_kin-like_C"/>
</dbReference>
<dbReference type="Pfam" id="PF00512">
    <property type="entry name" value="HisKA"/>
    <property type="match status" value="1"/>
</dbReference>
<dbReference type="PROSITE" id="PS50109">
    <property type="entry name" value="HIS_KIN"/>
    <property type="match status" value="1"/>
</dbReference>
<reference evidence="13 14" key="1">
    <citation type="journal article" date="2016" name="Nat. Commun.">
        <title>Thousands of microbial genomes shed light on interconnected biogeochemical processes in an aquifer system.</title>
        <authorList>
            <person name="Anantharaman K."/>
            <person name="Brown C.T."/>
            <person name="Hug L.A."/>
            <person name="Sharon I."/>
            <person name="Castelle C.J."/>
            <person name="Probst A.J."/>
            <person name="Thomas B.C."/>
            <person name="Singh A."/>
            <person name="Wilkins M.J."/>
            <person name="Karaoz U."/>
            <person name="Brodie E.L."/>
            <person name="Williams K.H."/>
            <person name="Hubbard S.S."/>
            <person name="Banfield J.F."/>
        </authorList>
    </citation>
    <scope>NUCLEOTIDE SEQUENCE [LARGE SCALE GENOMIC DNA]</scope>
</reference>
<dbReference type="Pfam" id="PF16927">
    <property type="entry name" value="HisKA_7TM"/>
    <property type="match status" value="1"/>
</dbReference>
<evidence type="ECO:0000256" key="9">
    <source>
        <dbReference type="SAM" id="Phobius"/>
    </source>
</evidence>
<dbReference type="InterPro" id="IPR036890">
    <property type="entry name" value="HATPase_C_sf"/>
</dbReference>
<name>A0A1F4SU82_UNCSA</name>
<keyword evidence="4" id="KW-0808">Transferase</keyword>
<feature type="transmembrane region" description="Helical" evidence="9">
    <location>
        <begin position="457"/>
        <end position="478"/>
    </location>
</feature>
<dbReference type="PROSITE" id="PS50113">
    <property type="entry name" value="PAC"/>
    <property type="match status" value="1"/>
</dbReference>
<evidence type="ECO:0000259" key="10">
    <source>
        <dbReference type="PROSITE" id="PS50109"/>
    </source>
</evidence>
<dbReference type="Pfam" id="PF02518">
    <property type="entry name" value="HATPase_c"/>
    <property type="match status" value="1"/>
</dbReference>
<feature type="domain" description="PAS" evidence="11">
    <location>
        <begin position="747"/>
        <end position="793"/>
    </location>
</feature>
<dbReference type="CDD" id="cd00130">
    <property type="entry name" value="PAS"/>
    <property type="match status" value="1"/>
</dbReference>
<feature type="transmembrane region" description="Helical" evidence="9">
    <location>
        <begin position="40"/>
        <end position="60"/>
    </location>
</feature>
<keyword evidence="6" id="KW-0418">Kinase</keyword>
<dbReference type="InterPro" id="IPR035965">
    <property type="entry name" value="PAS-like_dom_sf"/>
</dbReference>
<dbReference type="SMART" id="SM00065">
    <property type="entry name" value="GAF"/>
    <property type="match status" value="1"/>
</dbReference>
<evidence type="ECO:0000256" key="8">
    <source>
        <dbReference type="ARBA" id="ARBA00023012"/>
    </source>
</evidence>
<dbReference type="PRINTS" id="PR00344">
    <property type="entry name" value="BCTRLSENSOR"/>
</dbReference>
<dbReference type="Proteomes" id="UP000178417">
    <property type="component" value="Unassembled WGS sequence"/>
</dbReference>
<dbReference type="SUPFAM" id="SSF55874">
    <property type="entry name" value="ATPase domain of HSP90 chaperone/DNA topoisomerase II/histidine kinase"/>
    <property type="match status" value="1"/>
</dbReference>
<dbReference type="Pfam" id="PF00989">
    <property type="entry name" value="PAS"/>
    <property type="match status" value="1"/>
</dbReference>
<dbReference type="PANTHER" id="PTHR43065">
    <property type="entry name" value="SENSOR HISTIDINE KINASE"/>
    <property type="match status" value="1"/>
</dbReference>
<dbReference type="SUPFAM" id="SSF55785">
    <property type="entry name" value="PYP-like sensor domain (PAS domain)"/>
    <property type="match status" value="1"/>
</dbReference>
<dbReference type="SMART" id="SM00388">
    <property type="entry name" value="HisKA"/>
    <property type="match status" value="1"/>
</dbReference>
<feature type="transmembrane region" description="Helical" evidence="9">
    <location>
        <begin position="6"/>
        <end position="28"/>
    </location>
</feature>
<dbReference type="InterPro" id="IPR003594">
    <property type="entry name" value="HATPase_dom"/>
</dbReference>
<evidence type="ECO:0000256" key="6">
    <source>
        <dbReference type="ARBA" id="ARBA00022777"/>
    </source>
</evidence>
<dbReference type="Gene3D" id="3.30.450.20">
    <property type="entry name" value="PAS domain"/>
    <property type="match status" value="1"/>
</dbReference>
<keyword evidence="7" id="KW-0067">ATP-binding</keyword>
<feature type="transmembrane region" description="Helical" evidence="9">
    <location>
        <begin position="205"/>
        <end position="226"/>
    </location>
</feature>
<evidence type="ECO:0000256" key="3">
    <source>
        <dbReference type="ARBA" id="ARBA00022553"/>
    </source>
</evidence>
<keyword evidence="5" id="KW-0547">Nucleotide-binding</keyword>
<feature type="transmembrane region" description="Helical" evidence="9">
    <location>
        <begin position="144"/>
        <end position="166"/>
    </location>
</feature>
<dbReference type="InterPro" id="IPR036097">
    <property type="entry name" value="HisK_dim/P_sf"/>
</dbReference>
<feature type="transmembrane region" description="Helical" evidence="9">
    <location>
        <begin position="327"/>
        <end position="347"/>
    </location>
</feature>
<evidence type="ECO:0000313" key="14">
    <source>
        <dbReference type="Proteomes" id="UP000178417"/>
    </source>
</evidence>
<comment type="catalytic activity">
    <reaction evidence="1">
        <text>ATP + protein L-histidine = ADP + protein N-phospho-L-histidine.</text>
        <dbReference type="EC" id="2.7.13.3"/>
    </reaction>
</comment>
<protein>
    <recommendedName>
        <fullName evidence="2">histidine kinase</fullName>
        <ecNumber evidence="2">2.7.13.3</ecNumber>
    </recommendedName>
</protein>
<feature type="transmembrane region" description="Helical" evidence="9">
    <location>
        <begin position="490"/>
        <end position="512"/>
    </location>
</feature>
<dbReference type="InterPro" id="IPR013767">
    <property type="entry name" value="PAS_fold"/>
</dbReference>
<feature type="transmembrane region" description="Helical" evidence="9">
    <location>
        <begin position="524"/>
        <end position="547"/>
    </location>
</feature>
<feature type="transmembrane region" description="Helical" evidence="9">
    <location>
        <begin position="292"/>
        <end position="311"/>
    </location>
</feature>
<dbReference type="InterPro" id="IPR031621">
    <property type="entry name" value="HisKA_7TM"/>
</dbReference>
<dbReference type="InterPro" id="IPR005467">
    <property type="entry name" value="His_kinase_dom"/>
</dbReference>
<evidence type="ECO:0000256" key="4">
    <source>
        <dbReference type="ARBA" id="ARBA00022679"/>
    </source>
</evidence>
<dbReference type="Gene3D" id="3.30.565.10">
    <property type="entry name" value="Histidine kinase-like ATPase, C-terminal domain"/>
    <property type="match status" value="1"/>
</dbReference>
<dbReference type="EC" id="2.7.13.3" evidence="2"/>
<dbReference type="AlphaFoldDB" id="A0A1F4SU82"/>
<comment type="caution">
    <text evidence="13">The sequence shown here is derived from an EMBL/GenBank/DDBJ whole genome shotgun (WGS) entry which is preliminary data.</text>
</comment>
<dbReference type="SUPFAM" id="SSF55781">
    <property type="entry name" value="GAF domain-like"/>
    <property type="match status" value="1"/>
</dbReference>
<dbReference type="Pfam" id="PF13185">
    <property type="entry name" value="GAF_2"/>
    <property type="match status" value="1"/>
</dbReference>
<keyword evidence="9" id="KW-0472">Membrane</keyword>
<dbReference type="InterPro" id="IPR003661">
    <property type="entry name" value="HisK_dim/P_dom"/>
</dbReference>
<evidence type="ECO:0000256" key="2">
    <source>
        <dbReference type="ARBA" id="ARBA00012438"/>
    </source>
</evidence>
<dbReference type="SMART" id="SM00091">
    <property type="entry name" value="PAS"/>
    <property type="match status" value="1"/>
</dbReference>
<dbReference type="InterPro" id="IPR000014">
    <property type="entry name" value="PAS"/>
</dbReference>
<evidence type="ECO:0000256" key="1">
    <source>
        <dbReference type="ARBA" id="ARBA00000085"/>
    </source>
</evidence>
<dbReference type="PROSITE" id="PS50112">
    <property type="entry name" value="PAS"/>
    <property type="match status" value="1"/>
</dbReference>
<dbReference type="InterPro" id="IPR000700">
    <property type="entry name" value="PAS-assoc_C"/>
</dbReference>
<keyword evidence="9" id="KW-0812">Transmembrane</keyword>
<dbReference type="NCBIfam" id="TIGR00229">
    <property type="entry name" value="sensory_box"/>
    <property type="match status" value="1"/>
</dbReference>